<feature type="compositionally biased region" description="Low complexity" evidence="1">
    <location>
        <begin position="122"/>
        <end position="131"/>
    </location>
</feature>
<keyword evidence="2" id="KW-0472">Membrane</keyword>
<dbReference type="RefSeq" id="WP_166990156.1">
    <property type="nucleotide sequence ID" value="NZ_CP061169.1"/>
</dbReference>
<evidence type="ECO:0000313" key="3">
    <source>
        <dbReference type="EMBL" id="QPZ37023.1"/>
    </source>
</evidence>
<evidence type="ECO:0000256" key="1">
    <source>
        <dbReference type="SAM" id="MobiDB-lite"/>
    </source>
</evidence>
<reference evidence="3 4" key="1">
    <citation type="submission" date="2020-12" db="EMBL/GenBank/DDBJ databases">
        <title>Microbacterium sp. HY060.</title>
        <authorList>
            <person name="Zhou J."/>
        </authorList>
    </citation>
    <scope>NUCLEOTIDE SEQUENCE [LARGE SCALE GENOMIC DNA]</scope>
    <source>
        <strain evidence="3 4">HY60</strain>
    </source>
</reference>
<keyword evidence="2" id="KW-1133">Transmembrane helix</keyword>
<keyword evidence="2" id="KW-0812">Transmembrane</keyword>
<dbReference type="Proteomes" id="UP000662814">
    <property type="component" value="Chromosome"/>
</dbReference>
<keyword evidence="4" id="KW-1185">Reference proteome</keyword>
<feature type="region of interest" description="Disordered" evidence="1">
    <location>
        <begin position="239"/>
        <end position="306"/>
    </location>
</feature>
<feature type="region of interest" description="Disordered" evidence="1">
    <location>
        <begin position="1"/>
        <end position="218"/>
    </location>
</feature>
<name>A0ABX6YE83_9MICO</name>
<gene>
    <name evidence="3" type="ORF">HCR76_09010</name>
</gene>
<feature type="compositionally biased region" description="Polar residues" evidence="1">
    <location>
        <begin position="162"/>
        <end position="174"/>
    </location>
</feature>
<feature type="compositionally biased region" description="Basic and acidic residues" evidence="1">
    <location>
        <begin position="264"/>
        <end position="280"/>
    </location>
</feature>
<feature type="transmembrane region" description="Helical" evidence="2">
    <location>
        <begin position="325"/>
        <end position="349"/>
    </location>
</feature>
<organism evidence="3 4">
    <name type="scientific">Paramicrobacterium chengjingii</name>
    <dbReference type="NCBI Taxonomy" id="2769067"/>
    <lineage>
        <taxon>Bacteria</taxon>
        <taxon>Bacillati</taxon>
        <taxon>Actinomycetota</taxon>
        <taxon>Actinomycetes</taxon>
        <taxon>Micrococcales</taxon>
        <taxon>Microbacteriaceae</taxon>
        <taxon>Paramicrobacterium</taxon>
    </lineage>
</organism>
<protein>
    <submittedName>
        <fullName evidence="3">Uncharacterized protein</fullName>
    </submittedName>
</protein>
<sequence length="353" mass="36869">MTSFSDEQPLSRRQRRERQRAQQAHDSVLQSKSAPEGEASEAPAEPDSAEKAKDSPPAPIPSAAAKERVDSQEQDRQGESESAHDDRPLTRRELRALRAETGMTAVVSPSEDADADNERTPAAKAATSTASNEEQTSQKPKGSKLGFGRKKADAKNKKNSSTEAQKPGSDSSAPTDAKKSDPATEPADDEPKVSSAFGAGERNKESSPQGAAKAFDTLVAPEARGSDVFTTSSVLILPGAQSRQTRTPAPGTGEIMVTGSVDLPKSKARDRESNADHSEIDSGSDNSQESPATAGTPVSATRAVSTHAVTRDVITPPTKASSSKLLMILAITAGVLCVAVIGVVIAGLMTGQF</sequence>
<feature type="compositionally biased region" description="Low complexity" evidence="1">
    <location>
        <begin position="31"/>
        <end position="46"/>
    </location>
</feature>
<dbReference type="EMBL" id="CP061169">
    <property type="protein sequence ID" value="QPZ37023.1"/>
    <property type="molecule type" value="Genomic_DNA"/>
</dbReference>
<evidence type="ECO:0000256" key="2">
    <source>
        <dbReference type="SAM" id="Phobius"/>
    </source>
</evidence>
<evidence type="ECO:0000313" key="4">
    <source>
        <dbReference type="Proteomes" id="UP000662814"/>
    </source>
</evidence>
<feature type="compositionally biased region" description="Basic and acidic residues" evidence="1">
    <location>
        <begin position="65"/>
        <end position="98"/>
    </location>
</feature>
<feature type="compositionally biased region" description="Polar residues" evidence="1">
    <location>
        <begin position="281"/>
        <end position="306"/>
    </location>
</feature>
<proteinExistence type="predicted"/>
<accession>A0ABX6YE83</accession>